<dbReference type="AlphaFoldDB" id="A0A1Y0ILC2"/>
<dbReference type="RefSeq" id="WP_087456671.1">
    <property type="nucleotide sequence ID" value="NZ_CP021434.1"/>
</dbReference>
<evidence type="ECO:0000313" key="1">
    <source>
        <dbReference type="EMBL" id="ARU61292.1"/>
    </source>
</evidence>
<reference evidence="2" key="1">
    <citation type="submission" date="2017-05" db="EMBL/GenBank/DDBJ databases">
        <authorList>
            <person name="Sung H."/>
        </authorList>
    </citation>
    <scope>NUCLEOTIDE SEQUENCE [LARGE SCALE GENOMIC DNA]</scope>
    <source>
        <strain evidence="2">AR23208</strain>
    </source>
</reference>
<accession>A0A1Y0ILC2</accession>
<protein>
    <submittedName>
        <fullName evidence="1">Uncharacterized protein</fullName>
    </submittedName>
</protein>
<name>A0A1Y0ILC2_9BACL</name>
<organism evidence="1 2">
    <name type="scientific">Tumebacillus avium</name>
    <dbReference type="NCBI Taxonomy" id="1903704"/>
    <lineage>
        <taxon>Bacteria</taxon>
        <taxon>Bacillati</taxon>
        <taxon>Bacillota</taxon>
        <taxon>Bacilli</taxon>
        <taxon>Bacillales</taxon>
        <taxon>Alicyclobacillaceae</taxon>
        <taxon>Tumebacillus</taxon>
    </lineage>
</organism>
<dbReference type="EMBL" id="CP021434">
    <property type="protein sequence ID" value="ARU61292.1"/>
    <property type="molecule type" value="Genomic_DNA"/>
</dbReference>
<proteinExistence type="predicted"/>
<gene>
    <name evidence="1" type="ORF">CBW65_10015</name>
</gene>
<sequence>MMADVELQLLKQFEDTPEYKSVVRRIRELESAVKNRVDEDSWELIMKWEELWAQLLVAQQRTLLAAPVVLEGLS</sequence>
<keyword evidence="2" id="KW-1185">Reference proteome</keyword>
<dbReference type="Proteomes" id="UP000195437">
    <property type="component" value="Chromosome"/>
</dbReference>
<evidence type="ECO:0000313" key="2">
    <source>
        <dbReference type="Proteomes" id="UP000195437"/>
    </source>
</evidence>
<dbReference type="KEGG" id="tum:CBW65_10015"/>